<evidence type="ECO:0000313" key="2">
    <source>
        <dbReference type="Proteomes" id="UP000198211"/>
    </source>
</evidence>
<accession>A0A225WHD7</accession>
<proteinExistence type="predicted"/>
<dbReference type="GO" id="GO:0003964">
    <property type="term" value="F:RNA-directed DNA polymerase activity"/>
    <property type="evidence" value="ECO:0007669"/>
    <property type="project" value="UniProtKB-KW"/>
</dbReference>
<dbReference type="InterPro" id="IPR043502">
    <property type="entry name" value="DNA/RNA_pol_sf"/>
</dbReference>
<organism evidence="1 2">
    <name type="scientific">Phytophthora megakarya</name>
    <dbReference type="NCBI Taxonomy" id="4795"/>
    <lineage>
        <taxon>Eukaryota</taxon>
        <taxon>Sar</taxon>
        <taxon>Stramenopiles</taxon>
        <taxon>Oomycota</taxon>
        <taxon>Peronosporomycetes</taxon>
        <taxon>Peronosporales</taxon>
        <taxon>Peronosporaceae</taxon>
        <taxon>Phytophthora</taxon>
    </lineage>
</organism>
<name>A0A225WHD7_9STRA</name>
<dbReference type="AlphaFoldDB" id="A0A225WHD7"/>
<gene>
    <name evidence="1" type="ORF">PHMEG_0009798</name>
</gene>
<dbReference type="EMBL" id="NBNE01000937">
    <property type="protein sequence ID" value="OWZ16417.1"/>
    <property type="molecule type" value="Genomic_DNA"/>
</dbReference>
<dbReference type="Gene3D" id="3.10.10.10">
    <property type="entry name" value="HIV Type 1 Reverse Transcriptase, subunit A, domain 1"/>
    <property type="match status" value="1"/>
</dbReference>
<dbReference type="Proteomes" id="UP000198211">
    <property type="component" value="Unassembled WGS sequence"/>
</dbReference>
<keyword evidence="1" id="KW-0548">Nucleotidyltransferase</keyword>
<sequence>MTDRAREISAFITPFELFEWSRMPFGLKMPRRFINASRRRNYNGRVPDRDRGSVLGRRSYIDDIMSAAES</sequence>
<keyword evidence="1" id="KW-0695">RNA-directed DNA polymerase</keyword>
<protein>
    <submittedName>
        <fullName evidence="1">Reverse transcriptase</fullName>
    </submittedName>
</protein>
<dbReference type="OrthoDB" id="117764at2759"/>
<keyword evidence="2" id="KW-1185">Reference proteome</keyword>
<evidence type="ECO:0000313" key="1">
    <source>
        <dbReference type="EMBL" id="OWZ16417.1"/>
    </source>
</evidence>
<comment type="caution">
    <text evidence="1">The sequence shown here is derived from an EMBL/GenBank/DDBJ whole genome shotgun (WGS) entry which is preliminary data.</text>
</comment>
<reference evidence="2" key="1">
    <citation type="submission" date="2017-03" db="EMBL/GenBank/DDBJ databases">
        <title>Phytopthora megakarya and P. palmivora, two closely related causual agents of cacao black pod achieved similar genome size and gene model numbers by different mechanisms.</title>
        <authorList>
            <person name="Ali S."/>
            <person name="Shao J."/>
            <person name="Larry D.J."/>
            <person name="Kronmiller B."/>
            <person name="Shen D."/>
            <person name="Strem M.D."/>
            <person name="Melnick R.L."/>
            <person name="Guiltinan M.J."/>
            <person name="Tyler B.M."/>
            <person name="Meinhardt L.W."/>
            <person name="Bailey B.A."/>
        </authorList>
    </citation>
    <scope>NUCLEOTIDE SEQUENCE [LARGE SCALE GENOMIC DNA]</scope>
    <source>
        <strain evidence="2">zdho120</strain>
    </source>
</reference>
<keyword evidence="1" id="KW-0808">Transferase</keyword>
<dbReference type="SUPFAM" id="SSF56672">
    <property type="entry name" value="DNA/RNA polymerases"/>
    <property type="match status" value="1"/>
</dbReference>